<organism evidence="3 4">
    <name type="scientific">Hypericibacter adhaerens</name>
    <dbReference type="NCBI Taxonomy" id="2602016"/>
    <lineage>
        <taxon>Bacteria</taxon>
        <taxon>Pseudomonadati</taxon>
        <taxon>Pseudomonadota</taxon>
        <taxon>Alphaproteobacteria</taxon>
        <taxon>Rhodospirillales</taxon>
        <taxon>Dongiaceae</taxon>
        <taxon>Hypericibacter</taxon>
    </lineage>
</organism>
<dbReference type="PANTHER" id="PTHR46112">
    <property type="entry name" value="AMINOPEPTIDASE"/>
    <property type="match status" value="1"/>
</dbReference>
<dbReference type="KEGG" id="hadh:FRZ61_11820"/>
<proteinExistence type="predicted"/>
<name>A0A5J6MUZ8_9PROT</name>
<reference evidence="3 4" key="1">
    <citation type="submission" date="2019-08" db="EMBL/GenBank/DDBJ databases">
        <title>Hyperibacter terrae gen. nov., sp. nov. and Hyperibacter viscosus sp. nov., two new members in the family Rhodospirillaceae isolated from the rhizosphere of Hypericum perforatum.</title>
        <authorList>
            <person name="Noviana Z."/>
        </authorList>
    </citation>
    <scope>NUCLEOTIDE SEQUENCE [LARGE SCALE GENOMIC DNA]</scope>
    <source>
        <strain evidence="3 4">R5959</strain>
    </source>
</reference>
<dbReference type="SUPFAM" id="SSF55920">
    <property type="entry name" value="Creatinase/aminopeptidase"/>
    <property type="match status" value="1"/>
</dbReference>
<dbReference type="AlphaFoldDB" id="A0A5J6MUZ8"/>
<protein>
    <submittedName>
        <fullName evidence="3">Xaa-Pro dipeptidase</fullName>
    </submittedName>
</protein>
<evidence type="ECO:0000259" key="2">
    <source>
        <dbReference type="Pfam" id="PF01321"/>
    </source>
</evidence>
<dbReference type="CDD" id="cd01066">
    <property type="entry name" value="APP_MetAP"/>
    <property type="match status" value="1"/>
</dbReference>
<dbReference type="RefSeq" id="WP_191909319.1">
    <property type="nucleotide sequence ID" value="NZ_CP042582.1"/>
</dbReference>
<feature type="domain" description="Creatinase N-terminal" evidence="2">
    <location>
        <begin position="17"/>
        <end position="154"/>
    </location>
</feature>
<dbReference type="Proteomes" id="UP000325797">
    <property type="component" value="Chromosome"/>
</dbReference>
<dbReference type="InterPro" id="IPR000587">
    <property type="entry name" value="Creatinase_N"/>
</dbReference>
<dbReference type="SUPFAM" id="SSF53092">
    <property type="entry name" value="Creatinase/prolidase N-terminal domain"/>
    <property type="match status" value="1"/>
</dbReference>
<sequence>MAEVPFAAFSETEHRARLARARTALGEAEFDGCIVIAPENLFYLAGYDSISSYVGPQALVFSAKGGGDPTLLVRDLDLPLVRETSWIKDVRTYHLNQDDVGALLAAIVQEKGPGKGNWGLEVNSYAVTAGYAKLLGDALPALRFKDVGPLLSRLQYIKSAAEIAYVREAAGYANVGVAAAREALRAGMKETALCAAVEGAVRRAGSDYPAIPTECASGSRSAGGHATAMPKIIGPNELVHLEFAGVARRYHSVSMLTMATGDPGPRARWLYGVALESLQKGLEACRPGASVVDIDNASLAPIIKAGIGHAAQMRFGVGIGIGYPPVWVGTFQIDRFSDGVLHPGMVFYVHAWLSLADERLGVMLGGSYLVGETAVEQLSGAGPVELFTA</sequence>
<dbReference type="EMBL" id="CP042582">
    <property type="protein sequence ID" value="QEX21259.1"/>
    <property type="molecule type" value="Genomic_DNA"/>
</dbReference>
<dbReference type="PANTHER" id="PTHR46112:SF3">
    <property type="entry name" value="AMINOPEPTIDASE YPDF"/>
    <property type="match status" value="1"/>
</dbReference>
<evidence type="ECO:0000313" key="3">
    <source>
        <dbReference type="EMBL" id="QEX21259.1"/>
    </source>
</evidence>
<keyword evidence="4" id="KW-1185">Reference proteome</keyword>
<dbReference type="InterPro" id="IPR029149">
    <property type="entry name" value="Creatin/AminoP/Spt16_N"/>
</dbReference>
<dbReference type="Pfam" id="PF00557">
    <property type="entry name" value="Peptidase_M24"/>
    <property type="match status" value="1"/>
</dbReference>
<dbReference type="Gene3D" id="3.90.230.10">
    <property type="entry name" value="Creatinase/methionine aminopeptidase superfamily"/>
    <property type="match status" value="1"/>
</dbReference>
<gene>
    <name evidence="3" type="primary">pepQ</name>
    <name evidence="3" type="ORF">FRZ61_11820</name>
</gene>
<feature type="domain" description="Peptidase M24" evidence="1">
    <location>
        <begin position="165"/>
        <end position="370"/>
    </location>
</feature>
<dbReference type="Pfam" id="PF01321">
    <property type="entry name" value="Creatinase_N"/>
    <property type="match status" value="1"/>
</dbReference>
<evidence type="ECO:0000313" key="4">
    <source>
        <dbReference type="Proteomes" id="UP000325797"/>
    </source>
</evidence>
<dbReference type="InterPro" id="IPR000994">
    <property type="entry name" value="Pept_M24"/>
</dbReference>
<dbReference type="InterPro" id="IPR050659">
    <property type="entry name" value="Peptidase_M24B"/>
</dbReference>
<dbReference type="InterPro" id="IPR036005">
    <property type="entry name" value="Creatinase/aminopeptidase-like"/>
</dbReference>
<evidence type="ECO:0000259" key="1">
    <source>
        <dbReference type="Pfam" id="PF00557"/>
    </source>
</evidence>
<accession>A0A5J6MUZ8</accession>
<dbReference type="Gene3D" id="3.40.350.10">
    <property type="entry name" value="Creatinase/prolidase N-terminal domain"/>
    <property type="match status" value="1"/>
</dbReference>